<reference evidence="2" key="2">
    <citation type="submission" date="2025-09" db="UniProtKB">
        <authorList>
            <consortium name="Ensembl"/>
        </authorList>
    </citation>
    <scope>IDENTIFICATION</scope>
</reference>
<dbReference type="Ensembl" id="ENSAZOT00000013051.1">
    <property type="protein sequence ID" value="ENSAZOP00000012209.1"/>
    <property type="gene ID" value="ENSAZOG00000007844.1"/>
</dbReference>
<evidence type="ECO:0000259" key="1">
    <source>
        <dbReference type="PROSITE" id="PS50878"/>
    </source>
</evidence>
<dbReference type="SUPFAM" id="SSF56672">
    <property type="entry name" value="DNA/RNA polymerases"/>
    <property type="match status" value="1"/>
</dbReference>
<dbReference type="Proteomes" id="UP000694549">
    <property type="component" value="Unplaced"/>
</dbReference>
<feature type="domain" description="Reverse transcriptase" evidence="1">
    <location>
        <begin position="154"/>
        <end position="409"/>
    </location>
</feature>
<organism evidence="2 3">
    <name type="scientific">Anas zonorhyncha</name>
    <name type="common">Eastern spot-billed duck</name>
    <dbReference type="NCBI Taxonomy" id="75864"/>
    <lineage>
        <taxon>Eukaryota</taxon>
        <taxon>Metazoa</taxon>
        <taxon>Chordata</taxon>
        <taxon>Craniata</taxon>
        <taxon>Vertebrata</taxon>
        <taxon>Euteleostomi</taxon>
        <taxon>Archelosauria</taxon>
        <taxon>Archosauria</taxon>
        <taxon>Dinosauria</taxon>
        <taxon>Saurischia</taxon>
        <taxon>Theropoda</taxon>
        <taxon>Coelurosauria</taxon>
        <taxon>Aves</taxon>
        <taxon>Neognathae</taxon>
        <taxon>Galloanserae</taxon>
        <taxon>Anseriformes</taxon>
        <taxon>Anatidae</taxon>
        <taxon>Anatinae</taxon>
        <taxon>Anas</taxon>
    </lineage>
</organism>
<evidence type="ECO:0000313" key="3">
    <source>
        <dbReference type="Proteomes" id="UP000694549"/>
    </source>
</evidence>
<dbReference type="InterPro" id="IPR000477">
    <property type="entry name" value="RT_dom"/>
</dbReference>
<accession>A0A8B9UNP6</accession>
<dbReference type="CDD" id="cd01650">
    <property type="entry name" value="RT_nLTR_like"/>
    <property type="match status" value="1"/>
</dbReference>
<evidence type="ECO:0000313" key="2">
    <source>
        <dbReference type="Ensembl" id="ENSAZOP00000012209.1"/>
    </source>
</evidence>
<name>A0A8B9UNP6_9AVES</name>
<reference evidence="2" key="1">
    <citation type="submission" date="2025-08" db="UniProtKB">
        <authorList>
            <consortium name="Ensembl"/>
        </authorList>
    </citation>
    <scope>IDENTIFICATION</scope>
</reference>
<dbReference type="Pfam" id="PF00078">
    <property type="entry name" value="RVT_1"/>
    <property type="match status" value="1"/>
</dbReference>
<protein>
    <recommendedName>
        <fullName evidence="1">Reverse transcriptase domain-containing protein</fullName>
    </recommendedName>
</protein>
<sequence length="560" mass="62977">MLATWEECNAVVRGCREATRKAKASLELNHARGVKDNRKGFFKYTADKTNIRGNAGPLMNKVGALVTEEKAELLNAFFVSVYTAGGSPEEPRALEALEELGIKEEFTSVDEDWVKDWLSKQDIHKSVSSDGTHLWVLRELVEVIARLLSIIFGKLWGMGEVPEHWRKANVTPVFKKGKKEDSGNYRPVSLTVIPDKVMEQLILGAVSRCIKDKKVIRGSQHGFTKGKSCLTSLITFYEDRTRWIDDGKAVDVAYPDFSKAFDTVTHSILAAKLRKCGLVDRVVRQTVNWLKGRSQRVVVCGTESSWRPVSSGDPQGPVMGPVLFNIFINELEEGMECAVSKFADDTKLGGVADRPEGCAAIQQDLNRLASWSGRHVMIYNKDKCRVLHLGKNNSRHQYKLGTAWLESSKGERDLVDSRMTVSQHCALVAKKADGILGCIRRGVVMVGRSREVLLPLYCALVRPHPEYCIQFWAPRLKDRELLERAQHRATRMMEGVRHLPYEERLRELGLFSLEKGRMRGDFINVYKYVKGGCQEDGTRLFLVTSNDRTRGASWNTGSSA</sequence>
<dbReference type="AlphaFoldDB" id="A0A8B9UNP6"/>
<proteinExistence type="predicted"/>
<dbReference type="InterPro" id="IPR043502">
    <property type="entry name" value="DNA/RNA_pol_sf"/>
</dbReference>
<keyword evidence="3" id="KW-1185">Reference proteome</keyword>
<dbReference type="PANTHER" id="PTHR33332">
    <property type="entry name" value="REVERSE TRANSCRIPTASE DOMAIN-CONTAINING PROTEIN"/>
    <property type="match status" value="1"/>
</dbReference>
<dbReference type="PROSITE" id="PS50878">
    <property type="entry name" value="RT_POL"/>
    <property type="match status" value="1"/>
</dbReference>